<evidence type="ECO:0000313" key="1">
    <source>
        <dbReference type="EMBL" id="KAK5795153.1"/>
    </source>
</evidence>
<comment type="caution">
    <text evidence="1">The sequence shown here is derived from an EMBL/GenBank/DDBJ whole genome shotgun (WGS) entry which is preliminary data.</text>
</comment>
<reference evidence="1 2" key="1">
    <citation type="submission" date="2023-03" db="EMBL/GenBank/DDBJ databases">
        <title>WGS of Gossypium arboreum.</title>
        <authorList>
            <person name="Yu D."/>
        </authorList>
    </citation>
    <scope>NUCLEOTIDE SEQUENCE [LARGE SCALE GENOMIC DNA]</scope>
    <source>
        <tissue evidence="1">Leaf</tissue>
    </source>
</reference>
<keyword evidence="2" id="KW-1185">Reference proteome</keyword>
<accession>A0ABR0NMN3</accession>
<name>A0ABR0NMN3_GOSAR</name>
<proteinExistence type="predicted"/>
<dbReference type="PANTHER" id="PTHR33116">
    <property type="entry name" value="REVERSE TRANSCRIPTASE ZINC-BINDING DOMAIN-CONTAINING PROTEIN-RELATED-RELATED"/>
    <property type="match status" value="1"/>
</dbReference>
<dbReference type="EMBL" id="JARKNE010000010">
    <property type="protein sequence ID" value="KAK5795153.1"/>
    <property type="molecule type" value="Genomic_DNA"/>
</dbReference>
<evidence type="ECO:0000313" key="2">
    <source>
        <dbReference type="Proteomes" id="UP001358586"/>
    </source>
</evidence>
<protein>
    <submittedName>
        <fullName evidence="1">Uncharacterized protein</fullName>
    </submittedName>
</protein>
<gene>
    <name evidence="1" type="ORF">PVK06_036411</name>
</gene>
<sequence length="162" mass="18257">MERLGHLIDEAVSNGRWKPLVLAKGVCIPVTVCGEIEKLTRNFVWGSSSDDRKSALLKWDDCCRPIESGGLGIRSLAIQNKLFLLKLGFLLLTKTDDLWVKVVRGNYKICGVISNSIATSNCSYIQMSLMRVWQDVVDNVYCTIGNGFLTNFWNDNWIPQVE</sequence>
<organism evidence="1 2">
    <name type="scientific">Gossypium arboreum</name>
    <name type="common">Tree cotton</name>
    <name type="synonym">Gossypium nanking</name>
    <dbReference type="NCBI Taxonomy" id="29729"/>
    <lineage>
        <taxon>Eukaryota</taxon>
        <taxon>Viridiplantae</taxon>
        <taxon>Streptophyta</taxon>
        <taxon>Embryophyta</taxon>
        <taxon>Tracheophyta</taxon>
        <taxon>Spermatophyta</taxon>
        <taxon>Magnoliopsida</taxon>
        <taxon>eudicotyledons</taxon>
        <taxon>Gunneridae</taxon>
        <taxon>Pentapetalae</taxon>
        <taxon>rosids</taxon>
        <taxon>malvids</taxon>
        <taxon>Malvales</taxon>
        <taxon>Malvaceae</taxon>
        <taxon>Malvoideae</taxon>
        <taxon>Gossypium</taxon>
    </lineage>
</organism>
<dbReference type="PANTHER" id="PTHR33116:SF86">
    <property type="entry name" value="REVERSE TRANSCRIPTASE DOMAIN-CONTAINING PROTEIN"/>
    <property type="match status" value="1"/>
</dbReference>
<dbReference type="Proteomes" id="UP001358586">
    <property type="component" value="Chromosome 10"/>
</dbReference>